<evidence type="ECO:0000313" key="1">
    <source>
        <dbReference type="EMBL" id="SDC82030.1"/>
    </source>
</evidence>
<evidence type="ECO:0000313" key="2">
    <source>
        <dbReference type="Proteomes" id="UP000199467"/>
    </source>
</evidence>
<accession>A0A1G6PP95</accession>
<dbReference type="RefSeq" id="WP_139204214.1">
    <property type="nucleotide sequence ID" value="NZ_FMZQ01000007.1"/>
</dbReference>
<gene>
    <name evidence="1" type="ORF">SAMN05216576_10727</name>
</gene>
<sequence>MSSLAPKIGVALYIKGHPFDKEGNWACEFRKEPFQFVSASDLPSQTLWITNADLGDLMRAGLHKNPKIAHEGYFRTRISQMIQELGIGEWSLDQQASMLAEMLGCAAEMARLQLGLTQYPSNGIAQAVGQLYGVQEPAEGSTIYQIAERACQNYTSCERERRYEQAKIFSFWLPRYDWSSKLLLEPLPTSESLKGVSPHALPNMGRDVAAVVKWATESKLPLFARIRIHGLEEVVGKLMNYGAGAQNVTSSTADGAIYDARNMREWCSLPELDVLSQAGDIEILQVAIAGGWARSGLDVFKSKPCAVSYSYSLVAENLWVGLTRKPSPDGKTSKNLTTAWLQALDRMHCLRIAEKLHSTGMEIINYGYGRITVVCPKSVIQIVPQIAREMGLMYPSSLQGLEPYTPNSAHAFMVMQSLLCGGDHNNLRRMNQLALRELEGARRGA</sequence>
<dbReference type="AlphaFoldDB" id="A0A1G6PP95"/>
<organism evidence="1 2">
    <name type="scientific">Ectopseudomonas chengduensis</name>
    <dbReference type="NCBI Taxonomy" id="489632"/>
    <lineage>
        <taxon>Bacteria</taxon>
        <taxon>Pseudomonadati</taxon>
        <taxon>Pseudomonadota</taxon>
        <taxon>Gammaproteobacteria</taxon>
        <taxon>Pseudomonadales</taxon>
        <taxon>Pseudomonadaceae</taxon>
        <taxon>Ectopseudomonas</taxon>
    </lineage>
</organism>
<proteinExistence type="predicted"/>
<dbReference type="EMBL" id="FMZQ01000007">
    <property type="protein sequence ID" value="SDC82030.1"/>
    <property type="molecule type" value="Genomic_DNA"/>
</dbReference>
<reference evidence="2" key="1">
    <citation type="submission" date="2016-10" db="EMBL/GenBank/DDBJ databases">
        <authorList>
            <person name="Varghese N."/>
            <person name="Submissions S."/>
        </authorList>
    </citation>
    <scope>NUCLEOTIDE SEQUENCE [LARGE SCALE GENOMIC DNA]</scope>
    <source>
        <strain evidence="2">DSM 26382</strain>
    </source>
</reference>
<keyword evidence="2" id="KW-1185">Reference proteome</keyword>
<dbReference type="GeneID" id="57609279"/>
<dbReference type="Proteomes" id="UP000199467">
    <property type="component" value="Unassembled WGS sequence"/>
</dbReference>
<protein>
    <submittedName>
        <fullName evidence="1">Uncharacterized protein</fullName>
    </submittedName>
</protein>
<name>A0A1G6PP95_9GAMM</name>